<dbReference type="AlphaFoldDB" id="A0AAN8XLU0"/>
<keyword evidence="2" id="KW-1185">Reference proteome</keyword>
<reference evidence="1 2" key="1">
    <citation type="submission" date="2023-11" db="EMBL/GenBank/DDBJ databases">
        <title>Halocaridina rubra genome assembly.</title>
        <authorList>
            <person name="Smith C."/>
        </authorList>
    </citation>
    <scope>NUCLEOTIDE SEQUENCE [LARGE SCALE GENOMIC DNA]</scope>
    <source>
        <strain evidence="1">EP-1</strain>
        <tissue evidence="1">Whole</tissue>
    </source>
</reference>
<dbReference type="EMBL" id="JAXCGZ010005787">
    <property type="protein sequence ID" value="KAK7080795.1"/>
    <property type="molecule type" value="Genomic_DNA"/>
</dbReference>
<protein>
    <submittedName>
        <fullName evidence="1">Uncharacterized protein</fullName>
    </submittedName>
</protein>
<evidence type="ECO:0000313" key="2">
    <source>
        <dbReference type="Proteomes" id="UP001381693"/>
    </source>
</evidence>
<name>A0AAN8XLU0_HALRR</name>
<gene>
    <name evidence="1" type="ORF">SK128_024464</name>
</gene>
<dbReference type="Proteomes" id="UP001381693">
    <property type="component" value="Unassembled WGS sequence"/>
</dbReference>
<sequence>MEPFIVDTGSYYCYYEGATNLVTDRQNVASTYAYIFSKPTVAEMWAPPSPSEVDDSNNTILGCNILPHTVKDIMQHCSASSHTYQQHNIHCLRTLWISLVYPHMPTTQHALSESSVEKPWIGSGLPQGL</sequence>
<evidence type="ECO:0000313" key="1">
    <source>
        <dbReference type="EMBL" id="KAK7080795.1"/>
    </source>
</evidence>
<accession>A0AAN8XLU0</accession>
<comment type="caution">
    <text evidence="1">The sequence shown here is derived from an EMBL/GenBank/DDBJ whole genome shotgun (WGS) entry which is preliminary data.</text>
</comment>
<proteinExistence type="predicted"/>
<organism evidence="1 2">
    <name type="scientific">Halocaridina rubra</name>
    <name type="common">Hawaiian red shrimp</name>
    <dbReference type="NCBI Taxonomy" id="373956"/>
    <lineage>
        <taxon>Eukaryota</taxon>
        <taxon>Metazoa</taxon>
        <taxon>Ecdysozoa</taxon>
        <taxon>Arthropoda</taxon>
        <taxon>Crustacea</taxon>
        <taxon>Multicrustacea</taxon>
        <taxon>Malacostraca</taxon>
        <taxon>Eumalacostraca</taxon>
        <taxon>Eucarida</taxon>
        <taxon>Decapoda</taxon>
        <taxon>Pleocyemata</taxon>
        <taxon>Caridea</taxon>
        <taxon>Atyoidea</taxon>
        <taxon>Atyidae</taxon>
        <taxon>Halocaridina</taxon>
    </lineage>
</organism>